<evidence type="ECO:0000313" key="2">
    <source>
        <dbReference type="EMBL" id="MDT0682483.1"/>
    </source>
</evidence>
<dbReference type="Pfam" id="PF00128">
    <property type="entry name" value="Alpha-amylase"/>
    <property type="match status" value="1"/>
</dbReference>
<dbReference type="PANTHER" id="PTHR10357">
    <property type="entry name" value="ALPHA-AMYLASE FAMILY MEMBER"/>
    <property type="match status" value="1"/>
</dbReference>
<feature type="domain" description="Glycosyl hydrolase family 13 catalytic" evidence="1">
    <location>
        <begin position="13"/>
        <end position="688"/>
    </location>
</feature>
<dbReference type="PANTHER" id="PTHR10357:SF216">
    <property type="entry name" value="MALTOOLIGOSYL TREHALOSE SYNTHASE-RELATED"/>
    <property type="match status" value="1"/>
</dbReference>
<dbReference type="Gene3D" id="1.10.150.200">
    <property type="entry name" value="Maltooligosyl trehalose synthase, domain 3"/>
    <property type="match status" value="1"/>
</dbReference>
<evidence type="ECO:0000313" key="3">
    <source>
        <dbReference type="Proteomes" id="UP001265259"/>
    </source>
</evidence>
<evidence type="ECO:0000259" key="1">
    <source>
        <dbReference type="SMART" id="SM00642"/>
    </source>
</evidence>
<dbReference type="SMART" id="SM00642">
    <property type="entry name" value="Aamy"/>
    <property type="match status" value="1"/>
</dbReference>
<accession>A0ABU3DG02</accession>
<gene>
    <name evidence="2" type="primary">treY</name>
    <name evidence="2" type="ORF">RM543_07295</name>
</gene>
<dbReference type="Gene3D" id="1.10.10.470">
    <property type="entry name" value="Maltooligosyl trehalose synthase, domain 4"/>
    <property type="match status" value="1"/>
</dbReference>
<protein>
    <submittedName>
        <fullName evidence="2">Malto-oligosyltrehalose synthase</fullName>
        <ecNumber evidence="2">5.4.99.15</ecNumber>
    </submittedName>
</protein>
<dbReference type="Gene3D" id="3.30.1590.10">
    <property type="entry name" value="Maltooligosyl trehalose synthase, domain 2"/>
    <property type="match status" value="1"/>
</dbReference>
<dbReference type="EC" id="5.4.99.15" evidence="2"/>
<proteinExistence type="predicted"/>
<dbReference type="InterPro" id="IPR006047">
    <property type="entry name" value="GH13_cat_dom"/>
</dbReference>
<name>A0ABU3DG02_9RHOB</name>
<sequence>MRDLSATYRVQLREGVDFDRVRELIPYFTDLGISDIYLSPIFAAGSGSTHGYDVIDPSQIEPDLGGREGFSRLAVAAKEAGLGVIIDIVPNHTAFSLENPWLRDVLRHGQDSRYAPHFDINWDYKLVLPFLPAPFEKMLREGQLSVDRREDGPVFCAGGLDVPMAPGTEPDGDDADALREAHGKQPWRLTHWEFERDGVTHRRFFQITGLVGMRVEDSQVFEDTHALVLDLVEAGEVTGIRIDHIDGLADPAAYLDRLRGRIGPDVPVWVEKILVGEELLPDWPIEGTTGYEAGRAIARVLTEAEGIEKLDEAWRDRSGREEEFGEVLDASKREVLTEELAAELRQLIDLARPAVFATGEAEPGDEALRQAVRELLVRFPRYRTYYAGNEGRDGDDEIMDAVAEASAAVIRSETIVRELARMIRAAATPAEERFRVRFQQVTGALLAKGQEDTAGFRFNRYLAANEVGAEPDEPEMSIEAFADYMTGRMEAQPKGLTLTSSHDTKRSEDARMRLVAMSRDADAFISLFDASAFIPGHDEVDPNLRWYVVQAFLAIWEPDREDIPDRLVAHVEKAIREAKEITTWAFPDEEAEGKALGFTRTLAERWSGQVPPPAMRLMQSGERLSLAQVALKAAMPGIPDIYQGCEGASFALTDPDNRQPVDWGRMAALVDEEGFSASKARLTRVLLRLRRERPGLFAGGAADAVPTEAGLIVCREGEEARLSVEINLSGHPYDVGEETGGDLLYPTDERDREGSVTVRLTVD</sequence>
<dbReference type="SUPFAM" id="SSF51445">
    <property type="entry name" value="(Trans)glycosidases"/>
    <property type="match status" value="1"/>
</dbReference>
<dbReference type="Gene3D" id="3.20.20.80">
    <property type="entry name" value="Glycosidases"/>
    <property type="match status" value="1"/>
</dbReference>
<dbReference type="Proteomes" id="UP001265259">
    <property type="component" value="Unassembled WGS sequence"/>
</dbReference>
<dbReference type="EMBL" id="JAVRHL010000002">
    <property type="protein sequence ID" value="MDT0682483.1"/>
    <property type="molecule type" value="Genomic_DNA"/>
</dbReference>
<dbReference type="NCBIfam" id="TIGR02401">
    <property type="entry name" value="trehalose_TreY"/>
    <property type="match status" value="1"/>
</dbReference>
<dbReference type="RefSeq" id="WP_311690231.1">
    <property type="nucleotide sequence ID" value="NZ_JAVRHL010000002.1"/>
</dbReference>
<dbReference type="InterPro" id="IPR013797">
    <property type="entry name" value="Maltooligo_trehalose_synth_4"/>
</dbReference>
<comment type="caution">
    <text evidence="2">The sequence shown here is derived from an EMBL/GenBank/DDBJ whole genome shotgun (WGS) entry which is preliminary data.</text>
</comment>
<organism evidence="2 3">
    <name type="scientific">Tropicimonas omnivorans</name>
    <dbReference type="NCBI Taxonomy" id="3075590"/>
    <lineage>
        <taxon>Bacteria</taxon>
        <taxon>Pseudomonadati</taxon>
        <taxon>Pseudomonadota</taxon>
        <taxon>Alphaproteobacteria</taxon>
        <taxon>Rhodobacterales</taxon>
        <taxon>Roseobacteraceae</taxon>
        <taxon>Tropicimonas</taxon>
    </lineage>
</organism>
<keyword evidence="2" id="KW-0413">Isomerase</keyword>
<reference evidence="2 3" key="1">
    <citation type="submission" date="2023-09" db="EMBL/GenBank/DDBJ databases">
        <authorList>
            <person name="Rey-Velasco X."/>
        </authorList>
    </citation>
    <scope>NUCLEOTIDE SEQUENCE [LARGE SCALE GENOMIC DNA]</scope>
    <source>
        <strain evidence="2 3">F158</strain>
    </source>
</reference>
<dbReference type="InterPro" id="IPR017853">
    <property type="entry name" value="GH"/>
</dbReference>
<dbReference type="CDD" id="cd11336">
    <property type="entry name" value="AmyAc_MTSase"/>
    <property type="match status" value="1"/>
</dbReference>
<dbReference type="InterPro" id="IPR012767">
    <property type="entry name" value="Trehalose_TreY"/>
</dbReference>
<keyword evidence="3" id="KW-1185">Reference proteome</keyword>
<dbReference type="GO" id="GO:0047470">
    <property type="term" value="F:(1,4)-alpha-D-glucan 1-alpha-D-glucosylmutase activity"/>
    <property type="evidence" value="ECO:0007669"/>
    <property type="project" value="UniProtKB-EC"/>
</dbReference>